<dbReference type="AlphaFoldDB" id="G5HTS2"/>
<dbReference type="EMBL" id="ADLJ01000056">
    <property type="protein sequence ID" value="EHE95235.1"/>
    <property type="molecule type" value="Genomic_DNA"/>
</dbReference>
<reference evidence="1 2" key="1">
    <citation type="submission" date="2011-08" db="EMBL/GenBank/DDBJ databases">
        <title>The Genome Sequence of Clostridium citroniae WAL-17108.</title>
        <authorList>
            <consortium name="The Broad Institute Genome Sequencing Platform"/>
            <person name="Earl A."/>
            <person name="Ward D."/>
            <person name="Feldgarden M."/>
            <person name="Gevers D."/>
            <person name="Finegold S.M."/>
            <person name="Summanen P.H."/>
            <person name="Molitoris D.R."/>
            <person name="Vaisanen M.L."/>
            <person name="Daigneault M."/>
            <person name="Allen-Vercoe E."/>
            <person name="Young S.K."/>
            <person name="Zeng Q."/>
            <person name="Gargeya S."/>
            <person name="Fitzgerald M."/>
            <person name="Haas B."/>
            <person name="Abouelleil A."/>
            <person name="Alvarado L."/>
            <person name="Arachchi H.M."/>
            <person name="Berlin A."/>
            <person name="Brown A."/>
            <person name="Chapman S.B."/>
            <person name="Chen Z."/>
            <person name="Dunbar C."/>
            <person name="Freedman E."/>
            <person name="Gearin G."/>
            <person name="Gellesch M."/>
            <person name="Goldberg J."/>
            <person name="Griggs A."/>
            <person name="Gujja S."/>
            <person name="Heiman D."/>
            <person name="Howarth C."/>
            <person name="Larson L."/>
            <person name="Lui A."/>
            <person name="MacDonald P.J.P."/>
            <person name="Montmayeur A."/>
            <person name="Murphy C."/>
            <person name="Neiman D."/>
            <person name="Pearson M."/>
            <person name="Priest M."/>
            <person name="Roberts A."/>
            <person name="Saif S."/>
            <person name="Shea T."/>
            <person name="Shenoy N."/>
            <person name="Sisk P."/>
            <person name="Stolte C."/>
            <person name="Sykes S."/>
            <person name="Wortman J."/>
            <person name="Nusbaum C."/>
            <person name="Birren B."/>
        </authorList>
    </citation>
    <scope>NUCLEOTIDE SEQUENCE [LARGE SCALE GENOMIC DNA]</scope>
    <source>
        <strain evidence="1 2">WAL-17108</strain>
    </source>
</reference>
<organism evidence="1 2">
    <name type="scientific">[Clostridium] citroniae WAL-17108</name>
    <dbReference type="NCBI Taxonomy" id="742733"/>
    <lineage>
        <taxon>Bacteria</taxon>
        <taxon>Bacillati</taxon>
        <taxon>Bacillota</taxon>
        <taxon>Clostridia</taxon>
        <taxon>Lachnospirales</taxon>
        <taxon>Lachnospiraceae</taxon>
        <taxon>Enterocloster</taxon>
    </lineage>
</organism>
<evidence type="ECO:0000313" key="1">
    <source>
        <dbReference type="EMBL" id="EHE95235.1"/>
    </source>
</evidence>
<comment type="caution">
    <text evidence="1">The sequence shown here is derived from an EMBL/GenBank/DDBJ whole genome shotgun (WGS) entry which is preliminary data.</text>
</comment>
<dbReference type="PATRIC" id="fig|742733.3.peg.6143"/>
<dbReference type="HOGENOM" id="CLU_2205437_0_0_9"/>
<gene>
    <name evidence="1" type="ORF">HMPREF9469_05984</name>
</gene>
<proteinExistence type="predicted"/>
<accession>G5HTS2</accession>
<evidence type="ECO:0000313" key="2">
    <source>
        <dbReference type="Proteomes" id="UP000003763"/>
    </source>
</evidence>
<sequence length="107" mass="12126">MQLLYRLWLVNGQSFQQPAQLLSGYPAYIRRGSWPLEIPILQTLVQEDETVPLPKQCLHTVTFMAAEEKENVGERIQPEVLLDDGSKAIYGFPHIGISTGKVNRFCP</sequence>
<protein>
    <submittedName>
        <fullName evidence="1">Uncharacterized protein</fullName>
    </submittedName>
</protein>
<name>G5HTS2_9FIRM</name>
<dbReference type="Proteomes" id="UP000003763">
    <property type="component" value="Unassembled WGS sequence"/>
</dbReference>